<dbReference type="InterPro" id="IPR015003">
    <property type="entry name" value="DUF1853"/>
</dbReference>
<name>A0ABV7H9P4_9BURK</name>
<comment type="caution">
    <text evidence="1">The sequence shown here is derived from an EMBL/GenBank/DDBJ whole genome shotgun (WGS) entry which is preliminary data.</text>
</comment>
<proteinExistence type="predicted"/>
<evidence type="ECO:0000313" key="1">
    <source>
        <dbReference type="EMBL" id="MFC3149364.1"/>
    </source>
</evidence>
<accession>A0ABV7H9P4</accession>
<dbReference type="Proteomes" id="UP001595556">
    <property type="component" value="Unassembled WGS sequence"/>
</dbReference>
<organism evidence="1 2">
    <name type="scientific">Piscinibacterium candidicorallinum</name>
    <dbReference type="NCBI Taxonomy" id="1793872"/>
    <lineage>
        <taxon>Bacteria</taxon>
        <taxon>Pseudomonadati</taxon>
        <taxon>Pseudomonadota</taxon>
        <taxon>Betaproteobacteria</taxon>
        <taxon>Burkholderiales</taxon>
        <taxon>Piscinibacterium</taxon>
    </lineage>
</organism>
<reference evidence="2" key="1">
    <citation type="journal article" date="2019" name="Int. J. Syst. Evol. Microbiol.">
        <title>The Global Catalogue of Microorganisms (GCM) 10K type strain sequencing project: providing services to taxonomists for standard genome sequencing and annotation.</title>
        <authorList>
            <consortium name="The Broad Institute Genomics Platform"/>
            <consortium name="The Broad Institute Genome Sequencing Center for Infectious Disease"/>
            <person name="Wu L."/>
            <person name="Ma J."/>
        </authorList>
    </citation>
    <scope>NUCLEOTIDE SEQUENCE [LARGE SCALE GENOMIC DNA]</scope>
    <source>
        <strain evidence="2">KCTC 52168</strain>
    </source>
</reference>
<gene>
    <name evidence="1" type="ORF">ACFOEN_17205</name>
</gene>
<evidence type="ECO:0000313" key="2">
    <source>
        <dbReference type="Proteomes" id="UP001595556"/>
    </source>
</evidence>
<sequence length="316" mass="34668">MSAPRLVQQDELDELGPPRWLHDLRWLLLSPPLLSTAPGTFSAPVFAFSAAERALIERWLDDPATAALPEPSPRTADGSRRIPLGRWCERLIEHFLRHGPTHRLAAANLPLRQATVAGSDHTTAGEIDFLLTDAAGQPWHWELAVKYFLCHAPCEVAAAQDFIGPDGAETLESKLEKLFGRQLAHRPPAPWDGQAWQPAAFTRGWMFYRHGQPAPICPLLAADHLCGWWLPASELPAFAAARGSRAFRLLDRVDWLGSTRASAVLAPAEVATALQAQWQRPRPPGARRWPSALMLAEVDATGAERSRGFVLPGAGV</sequence>
<protein>
    <submittedName>
        <fullName evidence="1">DUF1853 family protein</fullName>
    </submittedName>
</protein>
<dbReference type="EMBL" id="JBHRTI010000010">
    <property type="protein sequence ID" value="MFC3149364.1"/>
    <property type="molecule type" value="Genomic_DNA"/>
</dbReference>
<dbReference type="RefSeq" id="WP_377306062.1">
    <property type="nucleotide sequence ID" value="NZ_CP180191.1"/>
</dbReference>
<dbReference type="Pfam" id="PF08907">
    <property type="entry name" value="DUF1853"/>
    <property type="match status" value="1"/>
</dbReference>
<keyword evidence="2" id="KW-1185">Reference proteome</keyword>